<dbReference type="PROSITE" id="PS50234">
    <property type="entry name" value="VWFA"/>
    <property type="match status" value="1"/>
</dbReference>
<protein>
    <recommendedName>
        <fullName evidence="2">VWFA domain-containing protein</fullName>
    </recommendedName>
</protein>
<dbReference type="InterPro" id="IPR002035">
    <property type="entry name" value="VWF_A"/>
</dbReference>
<evidence type="ECO:0000313" key="4">
    <source>
        <dbReference type="Proteomes" id="UP000464178"/>
    </source>
</evidence>
<evidence type="ECO:0000259" key="2">
    <source>
        <dbReference type="PROSITE" id="PS50234"/>
    </source>
</evidence>
<organism evidence="3 4">
    <name type="scientific">Gemmata massiliana</name>
    <dbReference type="NCBI Taxonomy" id="1210884"/>
    <lineage>
        <taxon>Bacteria</taxon>
        <taxon>Pseudomonadati</taxon>
        <taxon>Planctomycetota</taxon>
        <taxon>Planctomycetia</taxon>
        <taxon>Gemmatales</taxon>
        <taxon>Gemmataceae</taxon>
        <taxon>Gemmata</taxon>
    </lineage>
</organism>
<dbReference type="InterPro" id="IPR036465">
    <property type="entry name" value="vWFA_dom_sf"/>
</dbReference>
<keyword evidence="4" id="KW-1185">Reference proteome</keyword>
<reference evidence="3 4" key="1">
    <citation type="submission" date="2019-05" db="EMBL/GenBank/DDBJ databases">
        <authorList>
            <consortium name="Science for Life Laboratories"/>
        </authorList>
    </citation>
    <scope>NUCLEOTIDE SEQUENCE [LARGE SCALE GENOMIC DNA]</scope>
    <source>
        <strain evidence="3">Soil9</strain>
    </source>
</reference>
<dbReference type="EMBL" id="LR593886">
    <property type="protein sequence ID" value="VTS02460.1"/>
    <property type="molecule type" value="Genomic_DNA"/>
</dbReference>
<dbReference type="RefSeq" id="WP_162672747.1">
    <property type="nucleotide sequence ID" value="NZ_LR593886.1"/>
</dbReference>
<evidence type="ECO:0000313" key="3">
    <source>
        <dbReference type="EMBL" id="VTS02460.1"/>
    </source>
</evidence>
<name>A0A6P2DJ95_9BACT</name>
<dbReference type="SUPFAM" id="SSF53300">
    <property type="entry name" value="vWA-like"/>
    <property type="match status" value="1"/>
</dbReference>
<gene>
    <name evidence="3" type="ORF">SOIL9_75090</name>
</gene>
<dbReference type="KEGG" id="gms:SOIL9_75090"/>
<dbReference type="Pfam" id="PF13768">
    <property type="entry name" value="VWA_3"/>
    <property type="match status" value="1"/>
</dbReference>
<sequence length="1511" mass="160284">MNVVNRLRLLPVLLGVSATLAALGTALWGDVRTSRSGPDAGPVSGRPDGGRLVEDLALTKFGSVPVLTYQPRDGELVFAWQVRPEVAAPAPRPRDVLVLVDTSASQAGRPLQQARQVVTGLAARLGSGDRVSVWSLSTPGATRALTAGFQAPGAENVAEAARALTEVEYGSGATDLKGGIEKALGTLAPNRGRHQVVVYLGDGESAFERVGESQRLALGGRMDRDDVGFFAVPLGVKLDAQNLHGLAALTGGAVVRVQEDLSQAAGQNEFAGRLMIALDVAVVKPETWSFGPEVGEVYPTKLPPLRADRSTLGMGKGAKAGAASVSATVSGTVGGKGVVLNLSQALPAPRVEHFFLNLMVSQWRGAPHKDAPAMLQSDRALALASTQVKLYRDEFLTQAVWAVSADRFEEAEKLYAAALKVDPTDQEAAHGSALVAKLRSGALTKRALSEHVNAKARGKQITPDQAIRDVLQEPKGSDAVPAAQPPANPGAGGADLVKEAAARRQVEEQRYRVLVDATIRRARQFLRTDPEGAYQDLKRQRDEVLGYDGLGAEARVRLVGDLESQMREVFVKGAEIRRQADAERQSLARTRQRLNEFDRAADAQASDKNRIDQFRQLMQHARYELAYQEAQLMVQEKTNKGLAVPPTATASYIIGQQATQLREWKELTRVREDRFLQAMMQTEKSHIPYPDEPPVHFPPAAVWRELTGYRKEAYQNSNLGASASQSQKELKKALDRPVDLGDKNLNEVPLFELLSFLSKQYGVSFVVMEEYFNAEQQPNIKESKPKLASTQLKGLTLGNFLDIVLLSMNATYIVRPEYVEITTFNRRLEEKVTQVFPVADLVIPIPQSVNQRTLFQNQQFQNQSLAIFGQASLFGGGLQNIGGNFGNPFGAGGVGVGGGNPLNAMGNGGPFGGTGQQLGNQGNQGIGGGITGITGGQLGQFGNLGGQFGLQGGDQSQLLMRLIFETVAKGEWANIPNAQPMPGMGEDEVPTVDALKLNSLGYYPPARALIVRGTTRYHSATTIKLKKTAEGNAQGPGVARPGGGALVLGPGGNGAPANAVAGVQPKLVNPKVDPVGDRQKLGTDPRTMWSSAIDRTVTDPGLIVACAEFLMEFEEYGHAAEVLKGNLRKGLATEGWAHEALAVALRASGASPSEVERASVSGIDLDPTSAKAYLGAARAEAELKNHDRAVSFCRRAAACSPEDPTPYANALAYADQASAVRTDAVMWAANGLLGRDWNTSDGIDYHQQARDRLPQLEARLKGAGQDTGALSEVLGEQTRRDLVIELQWQGNADLDLVVGEPTGSVCSSVHTRTTGGGVLKGDQLAQGADRSEVYAAARAFSGVYAVSVKQAFGRPLGGSARIKVTRFQGTERQSVDLLEVPVDGKGVEVKLDGGSRTTLAVLSEEALSARAVRSEWAGAGLGESGLGAGFGTAGSALGAPVVTSGGVSAPLVSARAETREAGISAGAADIRATYKLNPDRKSFRVDVTPVFAGAKGEIALPTVPLLPGAEK</sequence>
<dbReference type="Proteomes" id="UP000464178">
    <property type="component" value="Chromosome"/>
</dbReference>
<evidence type="ECO:0000256" key="1">
    <source>
        <dbReference type="SAM" id="MobiDB-lite"/>
    </source>
</evidence>
<dbReference type="SMART" id="SM00028">
    <property type="entry name" value="TPR"/>
    <property type="match status" value="2"/>
</dbReference>
<feature type="region of interest" description="Disordered" evidence="1">
    <location>
        <begin position="475"/>
        <end position="494"/>
    </location>
</feature>
<dbReference type="InterPro" id="IPR019734">
    <property type="entry name" value="TPR_rpt"/>
</dbReference>
<dbReference type="Gene3D" id="3.40.50.410">
    <property type="entry name" value="von Willebrand factor, type A domain"/>
    <property type="match status" value="1"/>
</dbReference>
<dbReference type="SMART" id="SM00327">
    <property type="entry name" value="VWA"/>
    <property type="match status" value="1"/>
</dbReference>
<dbReference type="SUPFAM" id="SSF48452">
    <property type="entry name" value="TPR-like"/>
    <property type="match status" value="1"/>
</dbReference>
<dbReference type="InterPro" id="IPR011990">
    <property type="entry name" value="TPR-like_helical_dom_sf"/>
</dbReference>
<dbReference type="Gene3D" id="1.25.40.10">
    <property type="entry name" value="Tetratricopeptide repeat domain"/>
    <property type="match status" value="1"/>
</dbReference>
<feature type="domain" description="VWFA" evidence="2">
    <location>
        <begin position="95"/>
        <end position="274"/>
    </location>
</feature>
<accession>A0A6P2DJ95</accession>
<proteinExistence type="predicted"/>